<keyword evidence="1" id="KW-1133">Transmembrane helix</keyword>
<dbReference type="AlphaFoldDB" id="A0A917V1H8"/>
<keyword evidence="1" id="KW-0812">Transmembrane</keyword>
<proteinExistence type="predicted"/>
<evidence type="ECO:0000256" key="1">
    <source>
        <dbReference type="SAM" id="Phobius"/>
    </source>
</evidence>
<name>A0A917V1H8_9BACI</name>
<sequence length="75" mass="8712">MFGLGFYNVFIIAGILGVQYFFSTRDSVYWGALIPLIFIVWRTWLLFTGNENILAYVLTRVSHPDKSIKKRHENG</sequence>
<dbReference type="RefSeq" id="WP_188634325.1">
    <property type="nucleotide sequence ID" value="NZ_BMNQ01000094.1"/>
</dbReference>
<gene>
    <name evidence="2" type="ORF">GCM10007063_34210</name>
</gene>
<keyword evidence="1" id="KW-0472">Membrane</keyword>
<protein>
    <submittedName>
        <fullName evidence="2">Uncharacterized protein</fullName>
    </submittedName>
</protein>
<dbReference type="Proteomes" id="UP000658382">
    <property type="component" value="Unassembled WGS sequence"/>
</dbReference>
<dbReference type="EMBL" id="BMNQ01000094">
    <property type="protein sequence ID" value="GGK08918.1"/>
    <property type="molecule type" value="Genomic_DNA"/>
</dbReference>
<comment type="caution">
    <text evidence="2">The sequence shown here is derived from an EMBL/GenBank/DDBJ whole genome shotgun (WGS) entry which is preliminary data.</text>
</comment>
<feature type="transmembrane region" description="Helical" evidence="1">
    <location>
        <begin position="5"/>
        <end position="22"/>
    </location>
</feature>
<organism evidence="2 3">
    <name type="scientific">Lentibacillus kapialis</name>
    <dbReference type="NCBI Taxonomy" id="340214"/>
    <lineage>
        <taxon>Bacteria</taxon>
        <taxon>Bacillati</taxon>
        <taxon>Bacillota</taxon>
        <taxon>Bacilli</taxon>
        <taxon>Bacillales</taxon>
        <taxon>Bacillaceae</taxon>
        <taxon>Lentibacillus</taxon>
    </lineage>
</organism>
<feature type="transmembrane region" description="Helical" evidence="1">
    <location>
        <begin position="28"/>
        <end position="47"/>
    </location>
</feature>
<accession>A0A917V1H8</accession>
<keyword evidence="3" id="KW-1185">Reference proteome</keyword>
<evidence type="ECO:0000313" key="2">
    <source>
        <dbReference type="EMBL" id="GGK08918.1"/>
    </source>
</evidence>
<reference evidence="2" key="2">
    <citation type="submission" date="2020-09" db="EMBL/GenBank/DDBJ databases">
        <authorList>
            <person name="Sun Q."/>
            <person name="Ohkuma M."/>
        </authorList>
    </citation>
    <scope>NUCLEOTIDE SEQUENCE</scope>
    <source>
        <strain evidence="2">JCM 12580</strain>
    </source>
</reference>
<evidence type="ECO:0000313" key="3">
    <source>
        <dbReference type="Proteomes" id="UP000658382"/>
    </source>
</evidence>
<reference evidence="2" key="1">
    <citation type="journal article" date="2014" name="Int. J. Syst. Evol. Microbiol.">
        <title>Complete genome sequence of Corynebacterium casei LMG S-19264T (=DSM 44701T), isolated from a smear-ripened cheese.</title>
        <authorList>
            <consortium name="US DOE Joint Genome Institute (JGI-PGF)"/>
            <person name="Walter F."/>
            <person name="Albersmeier A."/>
            <person name="Kalinowski J."/>
            <person name="Ruckert C."/>
        </authorList>
    </citation>
    <scope>NUCLEOTIDE SEQUENCE</scope>
    <source>
        <strain evidence="2">JCM 12580</strain>
    </source>
</reference>